<accession>A0A2T2N7Z2</accession>
<dbReference type="InterPro" id="IPR050261">
    <property type="entry name" value="FrsA_esterase"/>
</dbReference>
<dbReference type="Proteomes" id="UP000240883">
    <property type="component" value="Unassembled WGS sequence"/>
</dbReference>
<dbReference type="PANTHER" id="PTHR22946">
    <property type="entry name" value="DIENELACTONE HYDROLASE DOMAIN-CONTAINING PROTEIN-RELATED"/>
    <property type="match status" value="1"/>
</dbReference>
<dbReference type="InterPro" id="IPR010520">
    <property type="entry name" value="FrsA-like"/>
</dbReference>
<reference evidence="2 3" key="1">
    <citation type="journal article" date="2018" name="Front. Microbiol.">
        <title>Genome-Wide Analysis of Corynespora cassiicola Leaf Fall Disease Putative Effectors.</title>
        <authorList>
            <person name="Lopez D."/>
            <person name="Ribeiro S."/>
            <person name="Label P."/>
            <person name="Fumanal B."/>
            <person name="Venisse J.S."/>
            <person name="Kohler A."/>
            <person name="de Oliveira R.R."/>
            <person name="Labutti K."/>
            <person name="Lipzen A."/>
            <person name="Lail K."/>
            <person name="Bauer D."/>
            <person name="Ohm R.A."/>
            <person name="Barry K.W."/>
            <person name="Spatafora J."/>
            <person name="Grigoriev I.V."/>
            <person name="Martin F.M."/>
            <person name="Pujade-Renaud V."/>
        </authorList>
    </citation>
    <scope>NUCLEOTIDE SEQUENCE [LARGE SCALE GENOMIC DNA]</scope>
    <source>
        <strain evidence="2 3">Philippines</strain>
    </source>
</reference>
<dbReference type="SUPFAM" id="SSF53474">
    <property type="entry name" value="alpha/beta-Hydrolases"/>
    <property type="match status" value="1"/>
</dbReference>
<dbReference type="PANTHER" id="PTHR22946:SF12">
    <property type="entry name" value="CONIDIAL PIGMENT BIOSYNTHESIS PROTEIN AYG1 (AFU_ORTHOLOGUE AFUA_2G17550)"/>
    <property type="match status" value="1"/>
</dbReference>
<name>A0A2T2N7Z2_CORCC</name>
<evidence type="ECO:0000256" key="1">
    <source>
        <dbReference type="ARBA" id="ARBA00022801"/>
    </source>
</evidence>
<keyword evidence="3" id="KW-1185">Reference proteome</keyword>
<sequence>MAAPGGKFFIQDNLTNKAPHHESFARLWETKWRVPAEMGVYPFMFGTAKDFLPVVDALSAQGMKEPYDWDAYASAFFPQAENLAGIAKEAEANGEIEKASEYYLRSSAVYRISRFPAPRSEVQRKAWEEGKKVCLKGLGLRPHPVHEVEIPHAHGLPHEGTKIPAYHLVPSEASSSSPAPLVIIFTGLDGYRTELAVWMEGWRQLGVATLVLEIPGTGDCPAAANDPTSPDRLYSSLFDWVEQQQTIDAKKVAIWAFSTGGYYAIRVAHTHKDKLAGVVALGGGCHHMFDREWLDHVNHLEYPFDLANTLAHKWGYSSVEAFKSEASSKFSLLNDGTLDRPTCARLLLVNGTDDEIFPIDDYYLALQHGAPKEARFVNGVKHMGEPMSFFIIIRWLYTLFGIEADPVKQMQTLPFKPKY</sequence>
<evidence type="ECO:0000313" key="2">
    <source>
        <dbReference type="EMBL" id="PSN61535.1"/>
    </source>
</evidence>
<dbReference type="AlphaFoldDB" id="A0A2T2N7Z2"/>
<dbReference type="Gene3D" id="3.40.50.1820">
    <property type="entry name" value="alpha/beta hydrolase"/>
    <property type="match status" value="1"/>
</dbReference>
<dbReference type="InterPro" id="IPR029058">
    <property type="entry name" value="AB_hydrolase_fold"/>
</dbReference>
<keyword evidence="1 2" id="KW-0378">Hydrolase</keyword>
<dbReference type="EMBL" id="KZ678144">
    <property type="protein sequence ID" value="PSN61535.1"/>
    <property type="molecule type" value="Genomic_DNA"/>
</dbReference>
<dbReference type="STRING" id="1448308.A0A2T2N7Z2"/>
<dbReference type="GO" id="GO:0016787">
    <property type="term" value="F:hydrolase activity"/>
    <property type="evidence" value="ECO:0007669"/>
    <property type="project" value="UniProtKB-KW"/>
</dbReference>
<gene>
    <name evidence="2" type="ORF">BS50DRAFT_534248</name>
</gene>
<protein>
    <submittedName>
        <fullName evidence="2">Alpha/beta-hydrolase</fullName>
    </submittedName>
</protein>
<evidence type="ECO:0000313" key="3">
    <source>
        <dbReference type="Proteomes" id="UP000240883"/>
    </source>
</evidence>
<organism evidence="2 3">
    <name type="scientific">Corynespora cassiicola Philippines</name>
    <dbReference type="NCBI Taxonomy" id="1448308"/>
    <lineage>
        <taxon>Eukaryota</taxon>
        <taxon>Fungi</taxon>
        <taxon>Dikarya</taxon>
        <taxon>Ascomycota</taxon>
        <taxon>Pezizomycotina</taxon>
        <taxon>Dothideomycetes</taxon>
        <taxon>Pleosporomycetidae</taxon>
        <taxon>Pleosporales</taxon>
        <taxon>Corynesporascaceae</taxon>
        <taxon>Corynespora</taxon>
    </lineage>
</organism>
<dbReference type="Pfam" id="PF06500">
    <property type="entry name" value="FrsA-like"/>
    <property type="match status" value="1"/>
</dbReference>
<proteinExistence type="predicted"/>
<dbReference type="OrthoDB" id="5409895at2759"/>